<comment type="similarity">
    <text evidence="2">Belongs to the nucleotide-sugar transporter family. CMP-Sialate:CMP antiporter (TC 2.A.7.12) subfamily.</text>
</comment>
<dbReference type="PIRSF" id="PIRSF005799">
    <property type="entry name" value="UDP-gal_transpt"/>
    <property type="match status" value="1"/>
</dbReference>
<accession>A0A7R9VRI1</accession>
<feature type="transmembrane region" description="Helical" evidence="7">
    <location>
        <begin position="165"/>
        <end position="182"/>
    </location>
</feature>
<keyword evidence="5 7" id="KW-0472">Membrane</keyword>
<keyword evidence="3 7" id="KW-0812">Transmembrane</keyword>
<feature type="transmembrane region" description="Helical" evidence="7">
    <location>
        <begin position="235"/>
        <end position="255"/>
    </location>
</feature>
<dbReference type="PANTHER" id="PTHR10231">
    <property type="entry name" value="NUCLEOTIDE-SUGAR TRANSMEMBRANE TRANSPORTER"/>
    <property type="match status" value="1"/>
</dbReference>
<reference evidence="8" key="1">
    <citation type="submission" date="2021-01" db="EMBL/GenBank/DDBJ databases">
        <authorList>
            <person name="Corre E."/>
            <person name="Pelletier E."/>
            <person name="Niang G."/>
            <person name="Scheremetjew M."/>
            <person name="Finn R."/>
            <person name="Kale V."/>
            <person name="Holt S."/>
            <person name="Cochrane G."/>
            <person name="Meng A."/>
            <person name="Brown T."/>
            <person name="Cohen L."/>
        </authorList>
    </citation>
    <scope>NUCLEOTIDE SEQUENCE</scope>
    <source>
        <strain evidence="8">CCMP219</strain>
    </source>
</reference>
<evidence type="ECO:0000256" key="7">
    <source>
        <dbReference type="SAM" id="Phobius"/>
    </source>
</evidence>
<dbReference type="InterPro" id="IPR007271">
    <property type="entry name" value="Nuc_sug_transpt"/>
</dbReference>
<organism evidence="8">
    <name type="scientific">Chlamydomonas euryale</name>
    <dbReference type="NCBI Taxonomy" id="1486919"/>
    <lineage>
        <taxon>Eukaryota</taxon>
        <taxon>Viridiplantae</taxon>
        <taxon>Chlorophyta</taxon>
        <taxon>core chlorophytes</taxon>
        <taxon>Chlorophyceae</taxon>
        <taxon>CS clade</taxon>
        <taxon>Chlamydomonadales</taxon>
        <taxon>Chlamydomonadaceae</taxon>
        <taxon>Chlamydomonas</taxon>
    </lineage>
</organism>
<sequence>MVRRSTSGIEDTVSHAYGIRKNEARQFNGRAFKIGLVCMDCIFLGAQPVLVHMSKNKLGTYSFDPVSVNFLVEFVKMLYALVILLIVGTGRPGSPMYLSPRSFLRDARHNGLLAIPAALYAVNNSLKFTMQLFFKPTTTKMLGNLKVFTIALLMRVVMKRRFNVIQWEALFLLVAGITINQLRSCSSGSASDDVPSLLFASLCTLGTVTVPSAASVYNEFALKKHMDTSVHLQNFFLYFYGACFNGAFLVAVSVWKRQPLAAMFAGQSAVTAALVANNAAQGILSSFFYKFADTILKKYSSTIATIFTAVMSFAMFGHELSANFLVGVSIVLVSMHQFFSFGDKQPKGPPEATSKMVYSPSLDHIALASTVAESEAPPGARRENDDDDGKVLPR</sequence>
<evidence type="ECO:0000256" key="1">
    <source>
        <dbReference type="ARBA" id="ARBA00004141"/>
    </source>
</evidence>
<proteinExistence type="inferred from homology"/>
<feature type="transmembrane region" description="Helical" evidence="7">
    <location>
        <begin position="70"/>
        <end position="90"/>
    </location>
</feature>
<evidence type="ECO:0000256" key="5">
    <source>
        <dbReference type="ARBA" id="ARBA00023136"/>
    </source>
</evidence>
<feature type="compositionally biased region" description="Basic and acidic residues" evidence="6">
    <location>
        <begin position="380"/>
        <end position="394"/>
    </location>
</feature>
<evidence type="ECO:0000256" key="4">
    <source>
        <dbReference type="ARBA" id="ARBA00022989"/>
    </source>
</evidence>
<dbReference type="GO" id="GO:0015165">
    <property type="term" value="F:pyrimidine nucleotide-sugar transmembrane transporter activity"/>
    <property type="evidence" value="ECO:0007669"/>
    <property type="project" value="InterPro"/>
</dbReference>
<protein>
    <submittedName>
        <fullName evidence="8">Uncharacterized protein</fullName>
    </submittedName>
</protein>
<evidence type="ECO:0000256" key="6">
    <source>
        <dbReference type="SAM" id="MobiDB-lite"/>
    </source>
</evidence>
<feature type="transmembrane region" description="Helical" evidence="7">
    <location>
        <begin position="322"/>
        <end position="339"/>
    </location>
</feature>
<dbReference type="EMBL" id="HBEC01035400">
    <property type="protein sequence ID" value="CAD8302202.1"/>
    <property type="molecule type" value="Transcribed_RNA"/>
</dbReference>
<feature type="transmembrane region" description="Helical" evidence="7">
    <location>
        <begin position="299"/>
        <end position="316"/>
    </location>
</feature>
<dbReference type="NCBIfam" id="TIGR00803">
    <property type="entry name" value="nst"/>
    <property type="match status" value="1"/>
</dbReference>
<keyword evidence="4 7" id="KW-1133">Transmembrane helix</keyword>
<dbReference type="SUPFAM" id="SSF103481">
    <property type="entry name" value="Multidrug resistance efflux transporter EmrE"/>
    <property type="match status" value="1"/>
</dbReference>
<dbReference type="InterPro" id="IPR037185">
    <property type="entry name" value="EmrE-like"/>
</dbReference>
<name>A0A7R9VRI1_9CHLO</name>
<gene>
    <name evidence="8" type="ORF">CEUR00632_LOCUS16446</name>
</gene>
<dbReference type="Pfam" id="PF04142">
    <property type="entry name" value="Nuc_sug_transp"/>
    <property type="match status" value="1"/>
</dbReference>
<comment type="subcellular location">
    <subcellularLocation>
        <location evidence="1">Membrane</location>
        <topology evidence="1">Multi-pass membrane protein</topology>
    </subcellularLocation>
</comment>
<feature type="transmembrane region" description="Helical" evidence="7">
    <location>
        <begin position="31"/>
        <end position="50"/>
    </location>
</feature>
<dbReference type="GO" id="GO:0000139">
    <property type="term" value="C:Golgi membrane"/>
    <property type="evidence" value="ECO:0007669"/>
    <property type="project" value="InterPro"/>
</dbReference>
<evidence type="ECO:0000256" key="2">
    <source>
        <dbReference type="ARBA" id="ARBA00006447"/>
    </source>
</evidence>
<feature type="region of interest" description="Disordered" evidence="6">
    <location>
        <begin position="372"/>
        <end position="394"/>
    </location>
</feature>
<dbReference type="AlphaFoldDB" id="A0A7R9VRI1"/>
<evidence type="ECO:0000256" key="3">
    <source>
        <dbReference type="ARBA" id="ARBA00022692"/>
    </source>
</evidence>
<evidence type="ECO:0000313" key="8">
    <source>
        <dbReference type="EMBL" id="CAD8302202.1"/>
    </source>
</evidence>
<feature type="transmembrane region" description="Helical" evidence="7">
    <location>
        <begin position="194"/>
        <end position="214"/>
    </location>
</feature>